<evidence type="ECO:0000256" key="5">
    <source>
        <dbReference type="ARBA" id="ARBA00023136"/>
    </source>
</evidence>
<keyword evidence="5 6" id="KW-0472">Membrane</keyword>
<dbReference type="PANTHER" id="PTHR46795:SF3">
    <property type="entry name" value="ABC TRANSPORTER PERMEASE"/>
    <property type="match status" value="1"/>
</dbReference>
<keyword evidence="3 6" id="KW-0812">Transmembrane</keyword>
<name>A0A4R1QNJ7_9FIRM</name>
<dbReference type="PANTHER" id="PTHR46795">
    <property type="entry name" value="ABC TRANSPORTER PERMEASE-RELATED-RELATED"/>
    <property type="match status" value="1"/>
</dbReference>
<feature type="transmembrane region" description="Helical" evidence="6">
    <location>
        <begin position="238"/>
        <end position="259"/>
    </location>
</feature>
<gene>
    <name evidence="8" type="ORF">EDD77_11746</name>
</gene>
<feature type="transmembrane region" description="Helical" evidence="6">
    <location>
        <begin position="266"/>
        <end position="286"/>
    </location>
</feature>
<proteinExistence type="predicted"/>
<evidence type="ECO:0000259" key="7">
    <source>
        <dbReference type="Pfam" id="PF02687"/>
    </source>
</evidence>
<dbReference type="STRING" id="1650663.GCA_001486665_01330"/>
<accession>A0A4R1QNJ7</accession>
<feature type="transmembrane region" description="Helical" evidence="6">
    <location>
        <begin position="150"/>
        <end position="171"/>
    </location>
</feature>
<reference evidence="8 9" key="1">
    <citation type="submission" date="2019-03" db="EMBL/GenBank/DDBJ databases">
        <title>Genomic Encyclopedia of Type Strains, Phase IV (KMG-IV): sequencing the most valuable type-strain genomes for metagenomic binning, comparative biology and taxonomic classification.</title>
        <authorList>
            <person name="Goeker M."/>
        </authorList>
    </citation>
    <scope>NUCLEOTIDE SEQUENCE [LARGE SCALE GENOMIC DNA]</scope>
    <source>
        <strain evidence="8 9">DSM 100451</strain>
    </source>
</reference>
<protein>
    <submittedName>
        <fullName evidence="8">Putative ABC transport system permease protein</fullName>
    </submittedName>
</protein>
<comment type="caution">
    <text evidence="8">The sequence shown here is derived from an EMBL/GenBank/DDBJ whole genome shotgun (WGS) entry which is preliminary data.</text>
</comment>
<dbReference type="InterPro" id="IPR052536">
    <property type="entry name" value="ABC-4_Integral_Memb_Prot"/>
</dbReference>
<feature type="transmembrane region" description="Helical" evidence="6">
    <location>
        <begin position="306"/>
        <end position="332"/>
    </location>
</feature>
<evidence type="ECO:0000313" key="8">
    <source>
        <dbReference type="EMBL" id="TCL55316.1"/>
    </source>
</evidence>
<dbReference type="EMBL" id="SLUM01000017">
    <property type="protein sequence ID" value="TCL55316.1"/>
    <property type="molecule type" value="Genomic_DNA"/>
</dbReference>
<feature type="transmembrane region" description="Helical" evidence="6">
    <location>
        <begin position="17"/>
        <end position="38"/>
    </location>
</feature>
<evidence type="ECO:0000256" key="3">
    <source>
        <dbReference type="ARBA" id="ARBA00022692"/>
    </source>
</evidence>
<dbReference type="RefSeq" id="WP_058963787.1">
    <property type="nucleotide sequence ID" value="NZ_CABKVM010000015.1"/>
</dbReference>
<dbReference type="InterPro" id="IPR003838">
    <property type="entry name" value="ABC3_permease_C"/>
</dbReference>
<feature type="transmembrane region" description="Helical" evidence="6">
    <location>
        <begin position="709"/>
        <end position="731"/>
    </location>
</feature>
<evidence type="ECO:0000256" key="6">
    <source>
        <dbReference type="SAM" id="Phobius"/>
    </source>
</evidence>
<feature type="transmembrane region" description="Helical" evidence="6">
    <location>
        <begin position="609"/>
        <end position="632"/>
    </location>
</feature>
<evidence type="ECO:0000256" key="4">
    <source>
        <dbReference type="ARBA" id="ARBA00022989"/>
    </source>
</evidence>
<evidence type="ECO:0000313" key="9">
    <source>
        <dbReference type="Proteomes" id="UP000295184"/>
    </source>
</evidence>
<comment type="subcellular location">
    <subcellularLocation>
        <location evidence="1">Cell membrane</location>
        <topology evidence="1">Multi-pass membrane protein</topology>
    </subcellularLocation>
</comment>
<keyword evidence="4 6" id="KW-1133">Transmembrane helix</keyword>
<dbReference type="OrthoDB" id="9781780at2"/>
<feature type="transmembrane region" description="Helical" evidence="6">
    <location>
        <begin position="105"/>
        <end position="138"/>
    </location>
</feature>
<dbReference type="AlphaFoldDB" id="A0A4R1QNJ7"/>
<organism evidence="8 9">
    <name type="scientific">Allofournierella massiliensis</name>
    <dbReference type="NCBI Taxonomy" id="1650663"/>
    <lineage>
        <taxon>Bacteria</taxon>
        <taxon>Bacillati</taxon>
        <taxon>Bacillota</taxon>
        <taxon>Clostridia</taxon>
        <taxon>Eubacteriales</taxon>
        <taxon>Oscillospiraceae</taxon>
        <taxon>Allofournierella</taxon>
    </lineage>
</organism>
<evidence type="ECO:0000256" key="2">
    <source>
        <dbReference type="ARBA" id="ARBA00022475"/>
    </source>
</evidence>
<feature type="domain" description="ABC3 transporter permease C-terminal" evidence="7">
    <location>
        <begin position="62"/>
        <end position="181"/>
    </location>
</feature>
<dbReference type="Proteomes" id="UP000295184">
    <property type="component" value="Unassembled WGS sequence"/>
</dbReference>
<keyword evidence="2" id="KW-1003">Cell membrane</keyword>
<feature type="transmembrane region" description="Helical" evidence="6">
    <location>
        <begin position="666"/>
        <end position="689"/>
    </location>
</feature>
<dbReference type="GO" id="GO:0005886">
    <property type="term" value="C:plasma membrane"/>
    <property type="evidence" value="ECO:0007669"/>
    <property type="project" value="UniProtKB-SubCell"/>
</dbReference>
<feature type="transmembrane region" description="Helical" evidence="6">
    <location>
        <begin position="201"/>
        <end position="226"/>
    </location>
</feature>
<dbReference type="Pfam" id="PF02687">
    <property type="entry name" value="FtsX"/>
    <property type="match status" value="1"/>
</dbReference>
<evidence type="ECO:0000256" key="1">
    <source>
        <dbReference type="ARBA" id="ARBA00004651"/>
    </source>
</evidence>
<feature type="transmembrane region" description="Helical" evidence="6">
    <location>
        <begin position="363"/>
        <end position="384"/>
    </location>
</feature>
<sequence>MYAKLVFRNARRSIQDYLVYILTMTICVTLFYSFLSISSSNYDPDIGTEYDFTMLSDGMKLAICAITLFLLFLIRFVNNYMLRRKQREFALQSIMGMEQRTIGRLFFAETFLMGLVSIVAGIFFGVFCSQFITAMLLTSYGKQYEITWTLFPDTVLLTVAFFVLSFLVVGLSNTRAIRKLKIIDMLTANRENGPELRKSRWIWVLMVLFEVFSVWMCVTGVQKVLFYWDSRFALPVQFMFWGNILFPAMSLLWPVLWALRRKKGGFTALFSGLLFSAFLNTLAAASVPMLNSRYLLALGGGAINQYLLFVLVDLIFLICVLIYLVSSFIVAWKEGKPEHRYKGENLFFFGQIISKLSTTSKTMSLTCVTLVLAIFLFIAAPVLVEWASGYLDARSMYDVQIYSRYNDVYEEANLPQDDYDTVTDYLTDHSIETAYDCTFSLYLPNRADFHNRVKYDFPVVAIALSDYNTIREMLGYEPIFLADGEFTTHWQTIATTDERDSFLRDHTQVQTDAGTLTLAEQSYYEEAIGQTAYNSYTNVLFVFPDSVCAQLLPVMRNRYITTTDAISYDNARELEQVFTEQYPELADTGVAYSIRLSTLQINSTRAGNFVLQAAMLYGAVVLMVICLTVLSLQQLLDAGQYRYRFSVLRKLGVEERNIRKLVLKQLGVWFGLPIVVAIGVSTVVIVYFLQTISVEISAYIGIGTLLLQIGTTVSILLLLLVGYFVSTWILFHRSIET</sequence>
<feature type="transmembrane region" description="Helical" evidence="6">
    <location>
        <begin position="58"/>
        <end position="77"/>
    </location>
</feature>